<proteinExistence type="predicted"/>
<dbReference type="AlphaFoldDB" id="A0A0J6YFV2"/>
<gene>
    <name evidence="1" type="ORF">CIRG_06221</name>
</gene>
<accession>A0A0J6YFV2</accession>
<evidence type="ECO:0000313" key="2">
    <source>
        <dbReference type="Proteomes" id="UP000054565"/>
    </source>
</evidence>
<dbReference type="EMBL" id="DS028096">
    <property type="protein sequence ID" value="KMP06540.1"/>
    <property type="molecule type" value="Genomic_DNA"/>
</dbReference>
<dbReference type="Proteomes" id="UP000054565">
    <property type="component" value="Unassembled WGS sequence"/>
</dbReference>
<protein>
    <submittedName>
        <fullName evidence="1">Uncharacterized protein</fullName>
    </submittedName>
</protein>
<organism evidence="1 2">
    <name type="scientific">Coccidioides immitis RMSCC 2394</name>
    <dbReference type="NCBI Taxonomy" id="404692"/>
    <lineage>
        <taxon>Eukaryota</taxon>
        <taxon>Fungi</taxon>
        <taxon>Dikarya</taxon>
        <taxon>Ascomycota</taxon>
        <taxon>Pezizomycotina</taxon>
        <taxon>Eurotiomycetes</taxon>
        <taxon>Eurotiomycetidae</taxon>
        <taxon>Onygenales</taxon>
        <taxon>Onygenaceae</taxon>
        <taxon>Coccidioides</taxon>
    </lineage>
</organism>
<name>A0A0J6YFV2_COCIT</name>
<reference evidence="2" key="1">
    <citation type="journal article" date="2010" name="Genome Res.">
        <title>Population genomic sequencing of Coccidioides fungi reveals recent hybridization and transposon control.</title>
        <authorList>
            <person name="Neafsey D.E."/>
            <person name="Barker B.M."/>
            <person name="Sharpton T.J."/>
            <person name="Stajich J.E."/>
            <person name="Park D.J."/>
            <person name="Whiston E."/>
            <person name="Hung C.-Y."/>
            <person name="McMahan C."/>
            <person name="White J."/>
            <person name="Sykes S."/>
            <person name="Heiman D."/>
            <person name="Young S."/>
            <person name="Zeng Q."/>
            <person name="Abouelleil A."/>
            <person name="Aftuck L."/>
            <person name="Bessette D."/>
            <person name="Brown A."/>
            <person name="FitzGerald M."/>
            <person name="Lui A."/>
            <person name="Macdonald J.P."/>
            <person name="Priest M."/>
            <person name="Orbach M.J."/>
            <person name="Galgiani J.N."/>
            <person name="Kirkland T.N."/>
            <person name="Cole G.T."/>
            <person name="Birren B.W."/>
            <person name="Henn M.R."/>
            <person name="Taylor J.W."/>
            <person name="Rounsley S.D."/>
        </authorList>
    </citation>
    <scope>NUCLEOTIDE SEQUENCE [LARGE SCALE GENOMIC DNA]</scope>
    <source>
        <strain evidence="2">RMSCC 2394</strain>
    </source>
</reference>
<evidence type="ECO:0000313" key="1">
    <source>
        <dbReference type="EMBL" id="KMP06540.1"/>
    </source>
</evidence>
<sequence>MPDPTYKEPRSNNQIPDEAFPLSKASQDIKTSCIADLLDAETLVISYRDPWVGFRGLETLADIPSYMSAALSTDPGSPPLYPDLPGFLNSKYPSKEISFEERFPLSVGHSHCRSLFASPYQATDAVLFRASFSSFHSVIVVISCAILPSADSSGISTIGWKAKDIPWNPKSQMWLSHVGTKPYIKKGHQARTHPKEFGYFSRYPVQLKIPEPVNCGFACPRSWYAHTVRVSTLFFNQIISS</sequence>